<reference evidence="2 3" key="1">
    <citation type="submission" date="2018-10" db="EMBL/GenBank/DDBJ databases">
        <authorList>
            <person name="Zhang X."/>
        </authorList>
    </citation>
    <scope>NUCLEOTIDE SEQUENCE [LARGE SCALE GENOMIC DNA]</scope>
    <source>
        <strain evidence="2 3">SK-G1</strain>
    </source>
</reference>
<dbReference type="PANTHER" id="PTHR43120">
    <property type="entry name" value="GLUTAMYL-TRNA REDUCTASE 1, CHLOROPLASTIC"/>
    <property type="match status" value="1"/>
</dbReference>
<dbReference type="Gene3D" id="3.40.50.720">
    <property type="entry name" value="NAD(P)-binding Rossmann-like Domain"/>
    <property type="match status" value="1"/>
</dbReference>
<dbReference type="Pfam" id="PF01488">
    <property type="entry name" value="Shikimate_DH"/>
    <property type="match status" value="1"/>
</dbReference>
<gene>
    <name evidence="2" type="ORF">D2962_15730</name>
</gene>
<organism evidence="2 3">
    <name type="scientific">Biomaibacter acetigenes</name>
    <dbReference type="NCBI Taxonomy" id="2316383"/>
    <lineage>
        <taxon>Bacteria</taxon>
        <taxon>Bacillati</taxon>
        <taxon>Bacillota</taxon>
        <taxon>Clostridia</taxon>
        <taxon>Thermosediminibacterales</taxon>
        <taxon>Tepidanaerobacteraceae</taxon>
        <taxon>Biomaibacter</taxon>
    </lineage>
</organism>
<dbReference type="InterPro" id="IPR006151">
    <property type="entry name" value="Shikm_DH/Glu-tRNA_Rdtase"/>
</dbReference>
<feature type="domain" description="Quinate/shikimate 5-dehydrogenase/glutamyl-tRNA reductase" evidence="1">
    <location>
        <begin position="139"/>
        <end position="257"/>
    </location>
</feature>
<dbReference type="EMBL" id="CP033169">
    <property type="protein sequence ID" value="AYO31861.1"/>
    <property type="molecule type" value="Genomic_DNA"/>
</dbReference>
<dbReference type="KEGG" id="bacg:D2962_15730"/>
<name>A0A3G2R8S1_9FIRM</name>
<dbReference type="Proteomes" id="UP000280960">
    <property type="component" value="Chromosome"/>
</dbReference>
<sequence>MDNFAFIIHPIEVSDVSRKFKLMKHLPEGAVEKIMKNIPPVKVSHITGVKSPYNEIEGWFVGCPLTTRQMMNLPEDFVLKKIIQAGKLAEKLGARIVGLGAFTSVVGDAGVTIAQNLNIAVTTGNSYTVATALEGAKKAAQIMGHDIKNSEVVIVGATGSIGKVCAQMLAKECKYMTLVGRQIKKLEDIAEKILREMGLSVRITSDIHSALKRADVIITVTSSVDSVIDADDLKPGAVVCDVARPRDVSKEVAEKRNDVLIIEGGVVEVPGDVDFHFNFGFPPKTSYACMAETMMLALEGRYENFTLGRELTVKQVEEISAIAKKHGFKLAGFRSFERAVTQSEIEAVKKNARAKLSVSMAKDSEYKAKPYAVTT</sequence>
<evidence type="ECO:0000259" key="1">
    <source>
        <dbReference type="Pfam" id="PF01488"/>
    </source>
</evidence>
<protein>
    <submittedName>
        <fullName evidence="2">Shikimate dehydrogenase</fullName>
    </submittedName>
</protein>
<accession>A0A3G2R8S1</accession>
<dbReference type="InterPro" id="IPR036291">
    <property type="entry name" value="NAD(P)-bd_dom_sf"/>
</dbReference>
<dbReference type="AlphaFoldDB" id="A0A3G2R8S1"/>
<dbReference type="RefSeq" id="WP_122015535.1">
    <property type="nucleotide sequence ID" value="NZ_CP033169.1"/>
</dbReference>
<evidence type="ECO:0000313" key="3">
    <source>
        <dbReference type="Proteomes" id="UP000280960"/>
    </source>
</evidence>
<dbReference type="SUPFAM" id="SSF51735">
    <property type="entry name" value="NAD(P)-binding Rossmann-fold domains"/>
    <property type="match status" value="1"/>
</dbReference>
<evidence type="ECO:0000313" key="2">
    <source>
        <dbReference type="EMBL" id="AYO31861.1"/>
    </source>
</evidence>
<proteinExistence type="predicted"/>
<keyword evidence="3" id="KW-1185">Reference proteome</keyword>
<dbReference type="PANTHER" id="PTHR43120:SF1">
    <property type="entry name" value="GLUTAMYL-TRNA REDUCTASE 1, CHLOROPLASTIC"/>
    <property type="match status" value="1"/>
</dbReference>